<comment type="similarity">
    <text evidence="1 4">Belongs to the serpin family.</text>
</comment>
<dbReference type="PANTHER" id="PTHR11461:SF211">
    <property type="entry name" value="GH10112P-RELATED"/>
    <property type="match status" value="1"/>
</dbReference>
<reference evidence="7 8" key="1">
    <citation type="submission" date="2021-06" db="EMBL/GenBank/DDBJ databases">
        <title>Caerostris darwini draft genome.</title>
        <authorList>
            <person name="Kono N."/>
            <person name="Arakawa K."/>
        </authorList>
    </citation>
    <scope>NUCLEOTIDE SEQUENCE [LARGE SCALE GENOMIC DNA]</scope>
</reference>
<name>A0AAV4X0T4_9ARAC</name>
<evidence type="ECO:0000259" key="6">
    <source>
        <dbReference type="SMART" id="SM00093"/>
    </source>
</evidence>
<dbReference type="Pfam" id="PF00079">
    <property type="entry name" value="Serpin"/>
    <property type="match status" value="2"/>
</dbReference>
<evidence type="ECO:0000313" key="8">
    <source>
        <dbReference type="Proteomes" id="UP001054837"/>
    </source>
</evidence>
<evidence type="ECO:0000256" key="1">
    <source>
        <dbReference type="ARBA" id="ARBA00009500"/>
    </source>
</evidence>
<sequence length="379" mass="42034">MFRHVNIRINMKINFALFCALLALGVAFSRAGDEPLDPQNYQKLTEANNEFAFSLHRMLAGNKSANVFFSPFSISAALDMLLLGAKGSTAEELEVALGYKKADLKGDVIHETSGKFLGDILKSNQSDAGYVLNSANAVVVDARKELTAEFEDKVKQLYQANVQKADFAKDSSKTVKEINDWVVEKTEGKITDLVQDLDPATVAILMNAVYFKGTWKHQFNEQNTRDEIFYNHGDLSQEKQVPFMIMSANVGTARLEHVNVLELPKLKKDRIEVMLPKFKLEYGKELTKELQALGAKGIFASGADFSGMTSDKDMFVSEILHKATIEVNEKGSEAAAGTRVATTRTMPARFKADHPFLFAVVRKSGDGYFVLFLGCVKSF</sequence>
<evidence type="ECO:0000256" key="4">
    <source>
        <dbReference type="RuleBase" id="RU000411"/>
    </source>
</evidence>
<dbReference type="Proteomes" id="UP001054837">
    <property type="component" value="Unassembled WGS sequence"/>
</dbReference>
<dbReference type="SUPFAM" id="SSF56574">
    <property type="entry name" value="Serpins"/>
    <property type="match status" value="1"/>
</dbReference>
<dbReference type="FunFam" id="3.30.497.10:FF:000001">
    <property type="entry name" value="Serine protease inhibitor"/>
    <property type="match status" value="1"/>
</dbReference>
<keyword evidence="2" id="KW-0646">Protease inhibitor</keyword>
<accession>A0AAV4X0T4</accession>
<proteinExistence type="inferred from homology"/>
<evidence type="ECO:0000313" key="7">
    <source>
        <dbReference type="EMBL" id="GIY88722.1"/>
    </source>
</evidence>
<keyword evidence="3" id="KW-0722">Serine protease inhibitor</keyword>
<evidence type="ECO:0000256" key="5">
    <source>
        <dbReference type="SAM" id="SignalP"/>
    </source>
</evidence>
<dbReference type="GO" id="GO:0004867">
    <property type="term" value="F:serine-type endopeptidase inhibitor activity"/>
    <property type="evidence" value="ECO:0007669"/>
    <property type="project" value="UniProtKB-KW"/>
</dbReference>
<gene>
    <name evidence="7" type="primary">SERPINB8</name>
    <name evidence="7" type="ORF">CDAR_438272</name>
</gene>
<dbReference type="InterPro" id="IPR042178">
    <property type="entry name" value="Serpin_sf_1"/>
</dbReference>
<protein>
    <submittedName>
        <fullName evidence="7">Serpin B8</fullName>
    </submittedName>
</protein>
<feature type="domain" description="Serpin" evidence="6">
    <location>
        <begin position="53"/>
        <end position="379"/>
    </location>
</feature>
<dbReference type="SMART" id="SM00093">
    <property type="entry name" value="SERPIN"/>
    <property type="match status" value="1"/>
</dbReference>
<keyword evidence="5" id="KW-0732">Signal</keyword>
<dbReference type="InterPro" id="IPR023795">
    <property type="entry name" value="Serpin_CS"/>
</dbReference>
<dbReference type="PROSITE" id="PS00284">
    <property type="entry name" value="SERPIN"/>
    <property type="match status" value="1"/>
</dbReference>
<feature type="chain" id="PRO_5043461653" evidence="5">
    <location>
        <begin position="32"/>
        <end position="379"/>
    </location>
</feature>
<dbReference type="PANTHER" id="PTHR11461">
    <property type="entry name" value="SERINE PROTEASE INHIBITOR, SERPIN"/>
    <property type="match status" value="1"/>
</dbReference>
<evidence type="ECO:0000256" key="3">
    <source>
        <dbReference type="ARBA" id="ARBA00022900"/>
    </source>
</evidence>
<dbReference type="InterPro" id="IPR036186">
    <property type="entry name" value="Serpin_sf"/>
</dbReference>
<dbReference type="GO" id="GO:0005615">
    <property type="term" value="C:extracellular space"/>
    <property type="evidence" value="ECO:0007669"/>
    <property type="project" value="InterPro"/>
</dbReference>
<comment type="caution">
    <text evidence="7">The sequence shown here is derived from an EMBL/GenBank/DDBJ whole genome shotgun (WGS) entry which is preliminary data.</text>
</comment>
<keyword evidence="8" id="KW-1185">Reference proteome</keyword>
<organism evidence="7 8">
    <name type="scientific">Caerostris darwini</name>
    <dbReference type="NCBI Taxonomy" id="1538125"/>
    <lineage>
        <taxon>Eukaryota</taxon>
        <taxon>Metazoa</taxon>
        <taxon>Ecdysozoa</taxon>
        <taxon>Arthropoda</taxon>
        <taxon>Chelicerata</taxon>
        <taxon>Arachnida</taxon>
        <taxon>Araneae</taxon>
        <taxon>Araneomorphae</taxon>
        <taxon>Entelegynae</taxon>
        <taxon>Araneoidea</taxon>
        <taxon>Araneidae</taxon>
        <taxon>Caerostris</taxon>
    </lineage>
</organism>
<feature type="signal peptide" evidence="5">
    <location>
        <begin position="1"/>
        <end position="31"/>
    </location>
</feature>
<dbReference type="InterPro" id="IPR000215">
    <property type="entry name" value="Serpin_fam"/>
</dbReference>
<dbReference type="Gene3D" id="3.30.497.10">
    <property type="entry name" value="Antithrombin, subunit I, domain 2"/>
    <property type="match status" value="2"/>
</dbReference>
<evidence type="ECO:0000256" key="2">
    <source>
        <dbReference type="ARBA" id="ARBA00022690"/>
    </source>
</evidence>
<dbReference type="EMBL" id="BPLQ01015526">
    <property type="protein sequence ID" value="GIY88722.1"/>
    <property type="molecule type" value="Genomic_DNA"/>
</dbReference>
<dbReference type="AlphaFoldDB" id="A0AAV4X0T4"/>
<dbReference type="InterPro" id="IPR023796">
    <property type="entry name" value="Serpin_dom"/>
</dbReference>